<keyword evidence="3" id="KW-1185">Reference proteome</keyword>
<dbReference type="EMBL" id="VYZN01000002">
    <property type="protein sequence ID" value="KAE9544207.1"/>
    <property type="molecule type" value="Genomic_DNA"/>
</dbReference>
<sequence>MLIENDKINKSFSQIIIRYIYFFNAVSPKFINFFICLSYDITFKSFNVSLSFSILDSAFLKLFLVIPSSIVTLSLKTKSASRSLTLYSAPSNSFFNDSQRLFRRLFSTSILASSRFVLVNSNWLFSNPVRFLRSLFVLINYRWILELFVLGDWKRLTYDAQSLIPTKFVYCKKIFSTVFCSDKIDCLISGINCLFLAEFPNSRPQMSERFCERRIRNKFNSLK</sequence>
<gene>
    <name evidence="2" type="ORF">AGLY_001386</name>
</gene>
<name>A0A6G0U5H9_APHGL</name>
<keyword evidence="1" id="KW-0812">Transmembrane</keyword>
<evidence type="ECO:0000256" key="1">
    <source>
        <dbReference type="SAM" id="Phobius"/>
    </source>
</evidence>
<evidence type="ECO:0000313" key="3">
    <source>
        <dbReference type="Proteomes" id="UP000475862"/>
    </source>
</evidence>
<dbReference type="Proteomes" id="UP000475862">
    <property type="component" value="Unassembled WGS sequence"/>
</dbReference>
<feature type="transmembrane region" description="Helical" evidence="1">
    <location>
        <begin position="54"/>
        <end position="75"/>
    </location>
</feature>
<reference evidence="2 3" key="1">
    <citation type="submission" date="2019-08" db="EMBL/GenBank/DDBJ databases">
        <title>The genome of the soybean aphid Biotype 1, its phylome, world population structure and adaptation to the North American continent.</title>
        <authorList>
            <person name="Giordano R."/>
            <person name="Donthu R.K."/>
            <person name="Hernandez A.G."/>
            <person name="Wright C.L."/>
            <person name="Zimin A.V."/>
        </authorList>
    </citation>
    <scope>NUCLEOTIDE SEQUENCE [LARGE SCALE GENOMIC DNA]</scope>
    <source>
        <tissue evidence="2">Whole aphids</tissue>
    </source>
</reference>
<keyword evidence="1" id="KW-1133">Transmembrane helix</keyword>
<organism evidence="2 3">
    <name type="scientific">Aphis glycines</name>
    <name type="common">Soybean aphid</name>
    <dbReference type="NCBI Taxonomy" id="307491"/>
    <lineage>
        <taxon>Eukaryota</taxon>
        <taxon>Metazoa</taxon>
        <taxon>Ecdysozoa</taxon>
        <taxon>Arthropoda</taxon>
        <taxon>Hexapoda</taxon>
        <taxon>Insecta</taxon>
        <taxon>Pterygota</taxon>
        <taxon>Neoptera</taxon>
        <taxon>Paraneoptera</taxon>
        <taxon>Hemiptera</taxon>
        <taxon>Sternorrhyncha</taxon>
        <taxon>Aphidomorpha</taxon>
        <taxon>Aphidoidea</taxon>
        <taxon>Aphididae</taxon>
        <taxon>Aphidini</taxon>
        <taxon>Aphis</taxon>
        <taxon>Aphis</taxon>
    </lineage>
</organism>
<comment type="caution">
    <text evidence="2">The sequence shown here is derived from an EMBL/GenBank/DDBJ whole genome shotgun (WGS) entry which is preliminary data.</text>
</comment>
<keyword evidence="1" id="KW-0472">Membrane</keyword>
<feature type="transmembrane region" description="Helical" evidence="1">
    <location>
        <begin position="21"/>
        <end position="42"/>
    </location>
</feature>
<evidence type="ECO:0000313" key="2">
    <source>
        <dbReference type="EMBL" id="KAE9544207.1"/>
    </source>
</evidence>
<protein>
    <submittedName>
        <fullName evidence="2">Uncharacterized protein</fullName>
    </submittedName>
</protein>
<proteinExistence type="predicted"/>
<dbReference type="AlphaFoldDB" id="A0A6G0U5H9"/>
<accession>A0A6G0U5H9</accession>